<dbReference type="AlphaFoldDB" id="A0AAN9C4L2"/>
<evidence type="ECO:0000256" key="2">
    <source>
        <dbReference type="SAM" id="Phobius"/>
    </source>
</evidence>
<keyword evidence="4" id="KW-1185">Reference proteome</keyword>
<feature type="transmembrane region" description="Helical" evidence="2">
    <location>
        <begin position="6"/>
        <end position="28"/>
    </location>
</feature>
<feature type="compositionally biased region" description="Polar residues" evidence="1">
    <location>
        <begin position="149"/>
        <end position="162"/>
    </location>
</feature>
<evidence type="ECO:0000313" key="3">
    <source>
        <dbReference type="EMBL" id="KAK7116788.1"/>
    </source>
</evidence>
<dbReference type="Proteomes" id="UP001374579">
    <property type="component" value="Unassembled WGS sequence"/>
</dbReference>
<comment type="caution">
    <text evidence="3">The sequence shown here is derived from an EMBL/GenBank/DDBJ whole genome shotgun (WGS) entry which is preliminary data.</text>
</comment>
<feature type="compositionally biased region" description="Polar residues" evidence="1">
    <location>
        <begin position="93"/>
        <end position="107"/>
    </location>
</feature>
<accession>A0AAN9C4L2</accession>
<feature type="region of interest" description="Disordered" evidence="1">
    <location>
        <begin position="63"/>
        <end position="179"/>
    </location>
</feature>
<organism evidence="3 4">
    <name type="scientific">Littorina saxatilis</name>
    <dbReference type="NCBI Taxonomy" id="31220"/>
    <lineage>
        <taxon>Eukaryota</taxon>
        <taxon>Metazoa</taxon>
        <taxon>Spiralia</taxon>
        <taxon>Lophotrochozoa</taxon>
        <taxon>Mollusca</taxon>
        <taxon>Gastropoda</taxon>
        <taxon>Caenogastropoda</taxon>
        <taxon>Littorinimorpha</taxon>
        <taxon>Littorinoidea</taxon>
        <taxon>Littorinidae</taxon>
        <taxon>Littorina</taxon>
    </lineage>
</organism>
<name>A0AAN9C4L2_9CAEN</name>
<sequence length="179" mass="20093">MLLAFVASNTALLAMVVIVIVIAGICIYGKRERELIWVDLEGRESLREKNRASDHVVPRGGYVAKDVTSEPGGADNAKEAENYDVVGDVDHSGSYTNIHPVINTTRSMGPEEETAGKKKRKRDRKEGDRRREGDRREEERREKKKTSEQMELNVSSTTTTSGHVDGDDPYELYENWSAP</sequence>
<keyword evidence="2" id="KW-0812">Transmembrane</keyword>
<gene>
    <name evidence="3" type="ORF">V1264_002405</name>
</gene>
<feature type="compositionally biased region" description="Basic and acidic residues" evidence="1">
    <location>
        <begin position="124"/>
        <end position="148"/>
    </location>
</feature>
<evidence type="ECO:0000313" key="4">
    <source>
        <dbReference type="Proteomes" id="UP001374579"/>
    </source>
</evidence>
<protein>
    <submittedName>
        <fullName evidence="3">Uncharacterized protein</fullName>
    </submittedName>
</protein>
<reference evidence="3 4" key="1">
    <citation type="submission" date="2024-02" db="EMBL/GenBank/DDBJ databases">
        <title>Chromosome-scale genome assembly of the rough periwinkle Littorina saxatilis.</title>
        <authorList>
            <person name="De Jode A."/>
            <person name="Faria R."/>
            <person name="Formenti G."/>
            <person name="Sims Y."/>
            <person name="Smith T.P."/>
            <person name="Tracey A."/>
            <person name="Wood J.M.D."/>
            <person name="Zagrodzka Z.B."/>
            <person name="Johannesson K."/>
            <person name="Butlin R.K."/>
            <person name="Leder E.H."/>
        </authorList>
    </citation>
    <scope>NUCLEOTIDE SEQUENCE [LARGE SCALE GENOMIC DNA]</scope>
    <source>
        <strain evidence="3">Snail1</strain>
        <tissue evidence="3">Muscle</tissue>
    </source>
</reference>
<evidence type="ECO:0000256" key="1">
    <source>
        <dbReference type="SAM" id="MobiDB-lite"/>
    </source>
</evidence>
<dbReference type="EMBL" id="JBAMIC010000001">
    <property type="protein sequence ID" value="KAK7116788.1"/>
    <property type="molecule type" value="Genomic_DNA"/>
</dbReference>
<keyword evidence="2" id="KW-1133">Transmembrane helix</keyword>
<keyword evidence="2" id="KW-0472">Membrane</keyword>
<proteinExistence type="predicted"/>